<feature type="chain" id="PRO_5030531001" description="Outer membrane lipoprotein-sorting protein" evidence="1">
    <location>
        <begin position="21"/>
        <end position="279"/>
    </location>
</feature>
<organism evidence="2 3">
    <name type="scientific">Hymenobacter polaris</name>
    <dbReference type="NCBI Taxonomy" id="2682546"/>
    <lineage>
        <taxon>Bacteria</taxon>
        <taxon>Pseudomonadati</taxon>
        <taxon>Bacteroidota</taxon>
        <taxon>Cytophagia</taxon>
        <taxon>Cytophagales</taxon>
        <taxon>Hymenobacteraceae</taxon>
        <taxon>Hymenobacter</taxon>
    </lineage>
</organism>
<dbReference type="RefSeq" id="WP_169531131.1">
    <property type="nucleotide sequence ID" value="NZ_JABBGH010000002.1"/>
</dbReference>
<accession>A0A7Y0AE44</accession>
<evidence type="ECO:0000313" key="2">
    <source>
        <dbReference type="EMBL" id="NML65658.1"/>
    </source>
</evidence>
<dbReference type="EMBL" id="JABBGH010000002">
    <property type="protein sequence ID" value="NML65658.1"/>
    <property type="molecule type" value="Genomic_DNA"/>
</dbReference>
<reference evidence="2 3" key="1">
    <citation type="submission" date="2020-04" db="EMBL/GenBank/DDBJ databases">
        <title>Hymenobacter polaris sp. nov., isolated from Arctic soil.</title>
        <authorList>
            <person name="Dahal R.H."/>
        </authorList>
    </citation>
    <scope>NUCLEOTIDE SEQUENCE [LARGE SCALE GENOMIC DNA]</scope>
    <source>
        <strain evidence="2 3">RP-2-7</strain>
    </source>
</reference>
<keyword evidence="3" id="KW-1185">Reference proteome</keyword>
<evidence type="ECO:0000256" key="1">
    <source>
        <dbReference type="SAM" id="SignalP"/>
    </source>
</evidence>
<name>A0A7Y0AE44_9BACT</name>
<evidence type="ECO:0000313" key="3">
    <source>
        <dbReference type="Proteomes" id="UP000559626"/>
    </source>
</evidence>
<evidence type="ECO:0008006" key="4">
    <source>
        <dbReference type="Google" id="ProtNLM"/>
    </source>
</evidence>
<feature type="signal peptide" evidence="1">
    <location>
        <begin position="1"/>
        <end position="20"/>
    </location>
</feature>
<dbReference type="Proteomes" id="UP000559626">
    <property type="component" value="Unassembled WGS sequence"/>
</dbReference>
<keyword evidence="1" id="KW-0732">Signal</keyword>
<comment type="caution">
    <text evidence="2">The sequence shown here is derived from an EMBL/GenBank/DDBJ whole genome shotgun (WGS) entry which is preliminary data.</text>
</comment>
<dbReference type="AlphaFoldDB" id="A0A7Y0AE44"/>
<proteinExistence type="predicted"/>
<sequence length="279" mass="31554">MTLSKLLTFLLCLSSLTVQAQHAAPQYTLDDMAITVEKFDSLNKDQNRYNQDNRIYTVGKRFTFSYDYRDPTGCRLQLAKADTVSKNGVAWQLVPATQGTDKAVSQLTLSVVPGLMPFLQIFPDYNQTVIQYDFTLADGRVWTNEMTGVIENPKNLWLHPPRTGLFAVLELDPFPYVKQPLHVGASWSWKLAFGDHWADKHWLVWKGKNKNVTQYKVTNKLLLNSKLGALTCYVVASEATSALGSTKLVAYYNEQVGFVKLAYTNIDQSSLTLELQRVE</sequence>
<protein>
    <recommendedName>
        <fullName evidence="4">Outer membrane lipoprotein-sorting protein</fullName>
    </recommendedName>
</protein>
<gene>
    <name evidence="2" type="ORF">HHL22_10620</name>
</gene>